<dbReference type="PATRIC" id="fig|1262449.3.peg.45"/>
<dbReference type="RefSeq" id="WP_003440402.1">
    <property type="nucleotide sequence ID" value="NZ_ANZB01000001.1"/>
</dbReference>
<reference evidence="2 3" key="3">
    <citation type="journal article" name="Genome Announc.">
        <title>Improved Draft Genome Sequence of Clostridium pasteurianum Strain ATCC 6013 (DSM 525) Using a Hybrid Next-Generation Sequencing Approach.</title>
        <authorList>
            <person name="Pyne M.E."/>
            <person name="Utturkar S."/>
            <person name="Brown S.D."/>
            <person name="Moo-Young M."/>
            <person name="Chung D.A."/>
            <person name="Chou C.P."/>
        </authorList>
    </citation>
    <scope>NUCLEOTIDE SEQUENCE [LARGE SCALE GENOMIC DNA]</scope>
    <source>
        <strain evidence="2 3">ATCC 6013</strain>
    </source>
</reference>
<keyword evidence="4" id="KW-1185">Reference proteome</keyword>
<name>A0A0H3IXR2_CLOPA</name>
<dbReference type="EMBL" id="JPGY02000001">
    <property type="protein sequence ID" value="KRU13743.1"/>
    <property type="molecule type" value="Genomic_DNA"/>
</dbReference>
<reference evidence="2" key="2">
    <citation type="submission" date="2015-10" db="EMBL/GenBank/DDBJ databases">
        <title>Improved Draft Genome Sequence of Clostridium pasteurianum Strain ATCC 6013 (DSM 525) Using a Hybrid Next-Generation Sequencing Approach.</title>
        <authorList>
            <person name="Pyne M.E."/>
            <person name="Utturkar S.M."/>
            <person name="Brown S.D."/>
            <person name="Moo-Young M."/>
            <person name="Chung D.A."/>
            <person name="Chou P.C."/>
        </authorList>
    </citation>
    <scope>NUCLEOTIDE SEQUENCE</scope>
    <source>
        <strain evidence="2">ATCC 6013</strain>
    </source>
</reference>
<evidence type="ECO:0000313" key="4">
    <source>
        <dbReference type="Proteomes" id="UP000030905"/>
    </source>
</evidence>
<reference evidence="1 4" key="1">
    <citation type="journal article" date="2015" name="Genome Announc.">
        <title>Complete Genome Sequence of the Nitrogen-Fixing and Solvent-Producing Clostridium pasteurianum DSM 525.</title>
        <authorList>
            <person name="Poehlein A."/>
            <person name="Grosse-Honebrink A."/>
            <person name="Zhang Y."/>
            <person name="Minton N.P."/>
            <person name="Daniel R."/>
        </authorList>
    </citation>
    <scope>NUCLEOTIDE SEQUENCE [LARGE SCALE GENOMIC DNA]</scope>
    <source>
        <strain evidence="1">DSM 525</strain>
        <strain evidence="4">DSM 525 / ATCC 6013</strain>
    </source>
</reference>
<gene>
    <name evidence="1" type="ORF">CLPA_c01560</name>
    <name evidence="2" type="ORF">CP6013_02991</name>
</gene>
<sequence length="79" mass="9082">MILTDIMKYIESEYKVINNTPCEICGGDYEASALEILIIDDEPYDICQCSCSLCGHEKIFEFPAPFLNEEYIKYKAKTN</sequence>
<dbReference type="KEGG" id="cpat:CLPA_c01560"/>
<evidence type="ECO:0000313" key="3">
    <source>
        <dbReference type="Proteomes" id="UP000028042"/>
    </source>
</evidence>
<dbReference type="EMBL" id="CP009268">
    <property type="protein sequence ID" value="AJA50244.1"/>
    <property type="molecule type" value="Genomic_DNA"/>
</dbReference>
<dbReference type="eggNOG" id="ENOG50334IX">
    <property type="taxonomic scope" value="Bacteria"/>
</dbReference>
<evidence type="ECO:0008006" key="5">
    <source>
        <dbReference type="Google" id="ProtNLM"/>
    </source>
</evidence>
<organism evidence="1 4">
    <name type="scientific">Clostridium pasteurianum DSM 525 = ATCC 6013</name>
    <dbReference type="NCBI Taxonomy" id="1262449"/>
    <lineage>
        <taxon>Bacteria</taxon>
        <taxon>Bacillati</taxon>
        <taxon>Bacillota</taxon>
        <taxon>Clostridia</taxon>
        <taxon>Eubacteriales</taxon>
        <taxon>Clostridiaceae</taxon>
        <taxon>Clostridium</taxon>
    </lineage>
</organism>
<dbReference type="AlphaFoldDB" id="A0A0H3IXR2"/>
<dbReference type="Proteomes" id="UP000030905">
    <property type="component" value="Chromosome"/>
</dbReference>
<accession>A0A0H3IXR2</accession>
<dbReference type="KEGG" id="cpae:CPAST_c01560"/>
<dbReference type="GeneID" id="93072412"/>
<proteinExistence type="predicted"/>
<evidence type="ECO:0000313" key="1">
    <source>
        <dbReference type="EMBL" id="AJA50244.1"/>
    </source>
</evidence>
<dbReference type="Proteomes" id="UP000028042">
    <property type="component" value="Unassembled WGS sequence"/>
</dbReference>
<evidence type="ECO:0000313" key="2">
    <source>
        <dbReference type="EMBL" id="KRU13743.1"/>
    </source>
</evidence>
<protein>
    <recommendedName>
        <fullName evidence="5">Metal-binding protein</fullName>
    </recommendedName>
</protein>